<dbReference type="Pfam" id="PF00126">
    <property type="entry name" value="HTH_1"/>
    <property type="match status" value="1"/>
</dbReference>
<dbReference type="PANTHER" id="PTHR30126">
    <property type="entry name" value="HTH-TYPE TRANSCRIPTIONAL REGULATOR"/>
    <property type="match status" value="1"/>
</dbReference>
<keyword evidence="2" id="KW-0805">Transcription regulation</keyword>
<evidence type="ECO:0000256" key="2">
    <source>
        <dbReference type="ARBA" id="ARBA00023015"/>
    </source>
</evidence>
<protein>
    <submittedName>
        <fullName evidence="6">DNA-binding transcriptional LysR family regulator</fullName>
    </submittedName>
</protein>
<dbReference type="InterPro" id="IPR036390">
    <property type="entry name" value="WH_DNA-bd_sf"/>
</dbReference>
<accession>A0A7Y9PEG3</accession>
<evidence type="ECO:0000256" key="3">
    <source>
        <dbReference type="ARBA" id="ARBA00023125"/>
    </source>
</evidence>
<comment type="similarity">
    <text evidence="1">Belongs to the LysR transcriptional regulatory family.</text>
</comment>
<feature type="domain" description="HTH lysR-type" evidence="5">
    <location>
        <begin position="2"/>
        <end position="59"/>
    </location>
</feature>
<evidence type="ECO:0000256" key="1">
    <source>
        <dbReference type="ARBA" id="ARBA00009437"/>
    </source>
</evidence>
<dbReference type="SUPFAM" id="SSF53850">
    <property type="entry name" value="Periplasmic binding protein-like II"/>
    <property type="match status" value="1"/>
</dbReference>
<dbReference type="GO" id="GO:0000976">
    <property type="term" value="F:transcription cis-regulatory region binding"/>
    <property type="evidence" value="ECO:0007669"/>
    <property type="project" value="TreeGrafter"/>
</dbReference>
<dbReference type="FunFam" id="1.10.10.10:FF:000001">
    <property type="entry name" value="LysR family transcriptional regulator"/>
    <property type="match status" value="1"/>
</dbReference>
<evidence type="ECO:0000313" key="7">
    <source>
        <dbReference type="Proteomes" id="UP000589520"/>
    </source>
</evidence>
<dbReference type="InterPro" id="IPR036388">
    <property type="entry name" value="WH-like_DNA-bd_sf"/>
</dbReference>
<keyword evidence="3 6" id="KW-0238">DNA-binding</keyword>
<comment type="caution">
    <text evidence="6">The sequence shown here is derived from an EMBL/GenBank/DDBJ whole genome shotgun (WGS) entry which is preliminary data.</text>
</comment>
<proteinExistence type="inferred from homology"/>
<dbReference type="InterPro" id="IPR005119">
    <property type="entry name" value="LysR_subst-bd"/>
</dbReference>
<dbReference type="CDD" id="cd05466">
    <property type="entry name" value="PBP2_LTTR_substrate"/>
    <property type="match status" value="1"/>
</dbReference>
<dbReference type="PROSITE" id="PS50931">
    <property type="entry name" value="HTH_LYSR"/>
    <property type="match status" value="1"/>
</dbReference>
<dbReference type="GO" id="GO:0003700">
    <property type="term" value="F:DNA-binding transcription factor activity"/>
    <property type="evidence" value="ECO:0007669"/>
    <property type="project" value="InterPro"/>
</dbReference>
<evidence type="ECO:0000256" key="4">
    <source>
        <dbReference type="ARBA" id="ARBA00023163"/>
    </source>
</evidence>
<name>A0A7Y9PEG3_9BACT</name>
<dbReference type="AlphaFoldDB" id="A0A7Y9PEG3"/>
<gene>
    <name evidence="6" type="ORF">HDF17_000651</name>
</gene>
<dbReference type="Pfam" id="PF03466">
    <property type="entry name" value="LysR_substrate"/>
    <property type="match status" value="1"/>
</dbReference>
<reference evidence="6 7" key="1">
    <citation type="submission" date="2020-07" db="EMBL/GenBank/DDBJ databases">
        <title>Genomic Encyclopedia of Type Strains, Phase IV (KMG-V): Genome sequencing to study the core and pangenomes of soil and plant-associated prokaryotes.</title>
        <authorList>
            <person name="Whitman W."/>
        </authorList>
    </citation>
    <scope>NUCLEOTIDE SEQUENCE [LARGE SCALE GENOMIC DNA]</scope>
    <source>
        <strain evidence="6 7">X4EP2</strain>
    </source>
</reference>
<dbReference type="InterPro" id="IPR000847">
    <property type="entry name" value="LysR_HTH_N"/>
</dbReference>
<dbReference type="RefSeq" id="WP_179487710.1">
    <property type="nucleotide sequence ID" value="NZ_JACCCW010000001.1"/>
</dbReference>
<sequence>MLDLRQIRTFRTVAAERSFTRAAAVLNYAQSSITAQVHGLEQELGVPLFDRLGRQVELTAAGHQLLSYADRLLELSEEAKLAVHSKGEPAGPLTVSASESLLTYRMPELLRTFQCRYPAVHLSLHASLVCTFGSAMEPGVDIALMIDEPVQAPNLIVHRLRAEPIVAAVSVDHPLAKMKTIAANDLVQQQILMTETSCSYRALFERTLTAEGARISKSLEFASVEAIKQCALARMGIAVLPEFVLHEEIKQGNLVALAWPPKRLHVYTQMMRHKDKWVSPVVEAFWTMATGLLGGKATRASATSLTR</sequence>
<dbReference type="PRINTS" id="PR00039">
    <property type="entry name" value="HTHLYSR"/>
</dbReference>
<dbReference type="PANTHER" id="PTHR30126:SF100">
    <property type="entry name" value="LYSR-FAMILY TRANSCRIPTIONAL REGULATOR"/>
    <property type="match status" value="1"/>
</dbReference>
<dbReference type="SUPFAM" id="SSF46785">
    <property type="entry name" value="Winged helix' DNA-binding domain"/>
    <property type="match status" value="1"/>
</dbReference>
<evidence type="ECO:0000313" key="6">
    <source>
        <dbReference type="EMBL" id="NYF78364.1"/>
    </source>
</evidence>
<dbReference type="EMBL" id="JACCCW010000001">
    <property type="protein sequence ID" value="NYF78364.1"/>
    <property type="molecule type" value="Genomic_DNA"/>
</dbReference>
<evidence type="ECO:0000259" key="5">
    <source>
        <dbReference type="PROSITE" id="PS50931"/>
    </source>
</evidence>
<dbReference type="Gene3D" id="3.40.190.290">
    <property type="match status" value="1"/>
</dbReference>
<organism evidence="6 7">
    <name type="scientific">Granulicella arctica</name>
    <dbReference type="NCBI Taxonomy" id="940613"/>
    <lineage>
        <taxon>Bacteria</taxon>
        <taxon>Pseudomonadati</taxon>
        <taxon>Acidobacteriota</taxon>
        <taxon>Terriglobia</taxon>
        <taxon>Terriglobales</taxon>
        <taxon>Acidobacteriaceae</taxon>
        <taxon>Granulicella</taxon>
    </lineage>
</organism>
<dbReference type="Gene3D" id="1.10.10.10">
    <property type="entry name" value="Winged helix-like DNA-binding domain superfamily/Winged helix DNA-binding domain"/>
    <property type="match status" value="1"/>
</dbReference>
<keyword evidence="4" id="KW-0804">Transcription</keyword>
<keyword evidence="7" id="KW-1185">Reference proteome</keyword>
<dbReference type="Proteomes" id="UP000589520">
    <property type="component" value="Unassembled WGS sequence"/>
</dbReference>